<dbReference type="CDD" id="cd07103">
    <property type="entry name" value="ALDH_F5_SSADH_GabD"/>
    <property type="match status" value="1"/>
</dbReference>
<organism evidence="4 5">
    <name type="scientific">Maritimibacter harenae</name>
    <dbReference type="NCBI Taxonomy" id="2606218"/>
    <lineage>
        <taxon>Bacteria</taxon>
        <taxon>Pseudomonadati</taxon>
        <taxon>Pseudomonadota</taxon>
        <taxon>Alphaproteobacteria</taxon>
        <taxon>Rhodobacterales</taxon>
        <taxon>Roseobacteraceae</taxon>
        <taxon>Maritimibacter</taxon>
    </lineage>
</organism>
<evidence type="ECO:0000313" key="4">
    <source>
        <dbReference type="EMBL" id="MZR13415.1"/>
    </source>
</evidence>
<dbReference type="SUPFAM" id="SSF53720">
    <property type="entry name" value="ALDH-like"/>
    <property type="match status" value="1"/>
</dbReference>
<dbReference type="FunFam" id="3.40.605.10:FF:000007">
    <property type="entry name" value="NAD/NADP-dependent betaine aldehyde dehydrogenase"/>
    <property type="match status" value="1"/>
</dbReference>
<accession>A0A845M043</accession>
<dbReference type="Pfam" id="PF00171">
    <property type="entry name" value="Aldedh"/>
    <property type="match status" value="1"/>
</dbReference>
<sequence length="476" mass="50581">MTTYKNPELFVNGRWVSATDASSPVWNPATGEQIGACPAATPAIIDEVLSAAETGFAIWKAWSLNERAALMSKAADHLRTMQEEAATQLVLEMGKPRAEAMTEIGNCIAMFEWAPNAARDIADRLLPARDGFRDLRVKHEPVGPVLAIAPWNFPTSLAARKMISALAVGCSVVVRPAPETPSAFGYVVRALDMAGLPAGVVQVVYGDPDESVYPLIDSPVIRKVAFTGSTRVGALLAERAGRLAKPCVMELGGHAPVIVCEDAGIDEAVSASVQSKFRNSGQVCVSPTRFLVHDSIADRFIDSFVAQAKDVSIGDGLDPDVTMGPLANKARVDAIEGLVRDAEAKGGTIRLGGRRLNRDGFFYEPTVVTDVPDSADVMSVEPFGPLAIINRFRNLDDAIEVANATPFALGAYAFTASDETANDLSNRLDAGMVGINSFSIVFEDSPIGGRRQSGWGSEGGPEGLAAYCIPKFVSLK</sequence>
<dbReference type="InterPro" id="IPR016163">
    <property type="entry name" value="Ald_DH_C"/>
</dbReference>
<evidence type="ECO:0000313" key="5">
    <source>
        <dbReference type="Proteomes" id="UP000467322"/>
    </source>
</evidence>
<feature type="domain" description="Aldehyde dehydrogenase" evidence="3">
    <location>
        <begin position="15"/>
        <end position="473"/>
    </location>
</feature>
<dbReference type="GO" id="GO:0009450">
    <property type="term" value="P:gamma-aminobutyric acid catabolic process"/>
    <property type="evidence" value="ECO:0007669"/>
    <property type="project" value="TreeGrafter"/>
</dbReference>
<comment type="similarity">
    <text evidence="1">Belongs to the aldehyde dehydrogenase family.</text>
</comment>
<proteinExistence type="inferred from homology"/>
<dbReference type="Proteomes" id="UP000467322">
    <property type="component" value="Unassembled WGS sequence"/>
</dbReference>
<evidence type="ECO:0000256" key="2">
    <source>
        <dbReference type="ARBA" id="ARBA00023002"/>
    </source>
</evidence>
<dbReference type="InterPro" id="IPR015590">
    <property type="entry name" value="Aldehyde_DH_dom"/>
</dbReference>
<dbReference type="GO" id="GO:0004777">
    <property type="term" value="F:succinate-semialdehyde dehydrogenase (NAD+) activity"/>
    <property type="evidence" value="ECO:0007669"/>
    <property type="project" value="TreeGrafter"/>
</dbReference>
<gene>
    <name evidence="4" type="ORF">GQE99_10345</name>
</gene>
<name>A0A845M043_9RHOB</name>
<dbReference type="InterPro" id="IPR016161">
    <property type="entry name" value="Ald_DH/histidinol_DH"/>
</dbReference>
<evidence type="ECO:0000259" key="3">
    <source>
        <dbReference type="Pfam" id="PF00171"/>
    </source>
</evidence>
<dbReference type="AlphaFoldDB" id="A0A845M043"/>
<protein>
    <submittedName>
        <fullName evidence="4">Aldehyde dehydrogenase family protein</fullName>
    </submittedName>
</protein>
<dbReference type="InterPro" id="IPR050740">
    <property type="entry name" value="Aldehyde_DH_Superfamily"/>
</dbReference>
<reference evidence="4 5" key="1">
    <citation type="submission" date="2019-12" db="EMBL/GenBank/DDBJ databases">
        <title>Maritimibacter sp. nov. sp. isolated from sea sand.</title>
        <authorList>
            <person name="Kim J."/>
            <person name="Jeong S.E."/>
            <person name="Jung H.S."/>
            <person name="Jeon C.O."/>
        </authorList>
    </citation>
    <scope>NUCLEOTIDE SEQUENCE [LARGE SCALE GENOMIC DNA]</scope>
    <source>
        <strain evidence="4 5">DP07</strain>
    </source>
</reference>
<dbReference type="PANTHER" id="PTHR43353">
    <property type="entry name" value="SUCCINATE-SEMIALDEHYDE DEHYDROGENASE, MITOCHONDRIAL"/>
    <property type="match status" value="1"/>
</dbReference>
<dbReference type="Gene3D" id="3.40.309.10">
    <property type="entry name" value="Aldehyde Dehydrogenase, Chain A, domain 2"/>
    <property type="match status" value="1"/>
</dbReference>
<evidence type="ECO:0000256" key="1">
    <source>
        <dbReference type="ARBA" id="ARBA00009986"/>
    </source>
</evidence>
<dbReference type="PANTHER" id="PTHR43353:SF6">
    <property type="entry name" value="CYTOPLASMIC ALDEHYDE DEHYDROGENASE (EUROFUNG)"/>
    <property type="match status" value="1"/>
</dbReference>
<dbReference type="EMBL" id="WTUX01000012">
    <property type="protein sequence ID" value="MZR13415.1"/>
    <property type="molecule type" value="Genomic_DNA"/>
</dbReference>
<comment type="caution">
    <text evidence="4">The sequence shown here is derived from an EMBL/GenBank/DDBJ whole genome shotgun (WGS) entry which is preliminary data.</text>
</comment>
<dbReference type="Gene3D" id="3.40.605.10">
    <property type="entry name" value="Aldehyde Dehydrogenase, Chain A, domain 1"/>
    <property type="match status" value="1"/>
</dbReference>
<keyword evidence="5" id="KW-1185">Reference proteome</keyword>
<dbReference type="InterPro" id="IPR016162">
    <property type="entry name" value="Ald_DH_N"/>
</dbReference>
<keyword evidence="2" id="KW-0560">Oxidoreductase</keyword>
<dbReference type="FunFam" id="3.40.309.10:FF:000009">
    <property type="entry name" value="Aldehyde dehydrogenase A"/>
    <property type="match status" value="1"/>
</dbReference>